<feature type="region of interest" description="Disordered" evidence="2">
    <location>
        <begin position="579"/>
        <end position="615"/>
    </location>
</feature>
<feature type="compositionally biased region" description="Polar residues" evidence="2">
    <location>
        <begin position="603"/>
        <end position="613"/>
    </location>
</feature>
<evidence type="ECO:0000313" key="4">
    <source>
        <dbReference type="Proteomes" id="UP001162131"/>
    </source>
</evidence>
<accession>A0AAU9JEC8</accession>
<dbReference type="AlphaFoldDB" id="A0AAU9JEC8"/>
<proteinExistence type="predicted"/>
<feature type="compositionally biased region" description="Low complexity" evidence="2">
    <location>
        <begin position="579"/>
        <end position="592"/>
    </location>
</feature>
<evidence type="ECO:0000256" key="2">
    <source>
        <dbReference type="SAM" id="MobiDB-lite"/>
    </source>
</evidence>
<keyword evidence="1" id="KW-0175">Coiled coil</keyword>
<sequence>MIYYLKSLYLEILNNMQKSIIKSNMKKHKPNQKQNISISIFDTLESLQISGQLLTTKLDPHFSKHLSKLLSEYQQLLLTLLSEKNQFELKCQQLAESLLEVKEAEIKLKNKLNKKQTLWNAKEQEMLEEVEIIKKHLEEGKDMWTEQLKKIEEAMKEQEREKQKLRSSYQKRLADIDQELDEIMHLHRQKLDKPIKLGDILPSLFSQEELQEEKLVALGEISERKNEDINIPKITENSEKFDIESKSSLDISIDKLDLKGTQKIVYEKLIELRRRIHKFRDEDSCLTSEEGTLDSLPSDLKSISPSQLENSRKTSAASEIEYGKTVPEAKIIAAVSSKLLKFAGVVFGGKGSNKYRKELTKQLGSEKLSIEEREDIVFNLIHEEGTIKKHDAQIKEQQNEEVSINKDEKAWDNISEIPSEKNKDLGLSQDLENLFSHENIHESSSSEEEEEDAEEDDIIDFSEIKVKNVKEEEEKIEEIQQEKPEVREEYSENSVNISKSIIIPPQSETVIVTSIQSPILKPSIIETNTPLFALEAEEVISSKKKFQQNQREPDLVNLSIVNESNIFFIPTLSLSQERSSSRVRQSSRVQLQPEEELLRRPKINTSQDESSAASLPKISDEIVPIVISSHPSKQKIDRKPISMMSKLPIIPRPPLEPPKKILNVRGRSHQPINPTQNRAPGSPPARRKADSEIRSASPTLANRFRMKRFRDKGMPAFKLGKGFSNPAQPIIARHVNLNNIKVI</sequence>
<reference evidence="3" key="1">
    <citation type="submission" date="2021-09" db="EMBL/GenBank/DDBJ databases">
        <authorList>
            <consortium name="AG Swart"/>
            <person name="Singh M."/>
            <person name="Singh A."/>
            <person name="Seah K."/>
            <person name="Emmerich C."/>
        </authorList>
    </citation>
    <scope>NUCLEOTIDE SEQUENCE</scope>
    <source>
        <strain evidence="3">ATCC30299</strain>
    </source>
</reference>
<feature type="region of interest" description="Disordered" evidence="2">
    <location>
        <begin position="666"/>
        <end position="701"/>
    </location>
</feature>
<feature type="coiled-coil region" evidence="1">
    <location>
        <begin position="94"/>
        <end position="175"/>
    </location>
</feature>
<organism evidence="3 4">
    <name type="scientific">Blepharisma stoltei</name>
    <dbReference type="NCBI Taxonomy" id="1481888"/>
    <lineage>
        <taxon>Eukaryota</taxon>
        <taxon>Sar</taxon>
        <taxon>Alveolata</taxon>
        <taxon>Ciliophora</taxon>
        <taxon>Postciliodesmatophora</taxon>
        <taxon>Heterotrichea</taxon>
        <taxon>Heterotrichida</taxon>
        <taxon>Blepharismidae</taxon>
        <taxon>Blepharisma</taxon>
    </lineage>
</organism>
<evidence type="ECO:0000313" key="3">
    <source>
        <dbReference type="EMBL" id="CAG9321918.1"/>
    </source>
</evidence>
<evidence type="ECO:0000256" key="1">
    <source>
        <dbReference type="SAM" id="Coils"/>
    </source>
</evidence>
<feature type="coiled-coil region" evidence="1">
    <location>
        <begin position="459"/>
        <end position="489"/>
    </location>
</feature>
<name>A0AAU9JEC8_9CILI</name>
<feature type="region of interest" description="Disordered" evidence="2">
    <location>
        <begin position="288"/>
        <end position="315"/>
    </location>
</feature>
<comment type="caution">
    <text evidence="3">The sequence shown here is derived from an EMBL/GenBank/DDBJ whole genome shotgun (WGS) entry which is preliminary data.</text>
</comment>
<keyword evidence="4" id="KW-1185">Reference proteome</keyword>
<gene>
    <name evidence="3" type="ORF">BSTOLATCC_MIC29823</name>
</gene>
<protein>
    <submittedName>
        <fullName evidence="3">Uncharacterized protein</fullName>
    </submittedName>
</protein>
<feature type="compositionally biased region" description="Polar residues" evidence="2">
    <location>
        <begin position="301"/>
        <end position="315"/>
    </location>
</feature>
<feature type="compositionally biased region" description="Polar residues" evidence="2">
    <location>
        <begin position="670"/>
        <end position="679"/>
    </location>
</feature>
<dbReference type="Proteomes" id="UP001162131">
    <property type="component" value="Unassembled WGS sequence"/>
</dbReference>
<dbReference type="EMBL" id="CAJZBQ010000029">
    <property type="protein sequence ID" value="CAG9321918.1"/>
    <property type="molecule type" value="Genomic_DNA"/>
</dbReference>